<gene>
    <name evidence="3" type="ORF">ACFSX5_02275</name>
</gene>
<dbReference type="Gene3D" id="3.10.50.30">
    <property type="entry name" value="Transcription elongation factor, GreA/GreB, C-terminal domain"/>
    <property type="match status" value="1"/>
</dbReference>
<comment type="caution">
    <text evidence="3">The sequence shown here is derived from an EMBL/GenBank/DDBJ whole genome shotgun (WGS) entry which is preliminary data.</text>
</comment>
<name>A0ABW5QGY7_9HYPH</name>
<protein>
    <submittedName>
        <fullName evidence="3">DUF1127 domain-containing protein</fullName>
    </submittedName>
</protein>
<dbReference type="Pfam" id="PF06568">
    <property type="entry name" value="YjiS-like"/>
    <property type="match status" value="1"/>
</dbReference>
<organism evidence="3 4">
    <name type="scientific">Devosia albogilva</name>
    <dbReference type="NCBI Taxonomy" id="429726"/>
    <lineage>
        <taxon>Bacteria</taxon>
        <taxon>Pseudomonadati</taxon>
        <taxon>Pseudomonadota</taxon>
        <taxon>Alphaproteobacteria</taxon>
        <taxon>Hyphomicrobiales</taxon>
        <taxon>Devosiaceae</taxon>
        <taxon>Devosia</taxon>
    </lineage>
</organism>
<dbReference type="RefSeq" id="WP_386831380.1">
    <property type="nucleotide sequence ID" value="NZ_JBHUNP010000001.1"/>
</dbReference>
<dbReference type="EMBL" id="JBHUNP010000001">
    <property type="protein sequence ID" value="MFD2646616.1"/>
    <property type="molecule type" value="Genomic_DNA"/>
</dbReference>
<feature type="region of interest" description="Disordered" evidence="1">
    <location>
        <begin position="199"/>
        <end position="231"/>
    </location>
</feature>
<dbReference type="Proteomes" id="UP001597521">
    <property type="component" value="Unassembled WGS sequence"/>
</dbReference>
<evidence type="ECO:0000313" key="4">
    <source>
        <dbReference type="Proteomes" id="UP001597521"/>
    </source>
</evidence>
<feature type="region of interest" description="Disordered" evidence="1">
    <location>
        <begin position="126"/>
        <end position="147"/>
    </location>
</feature>
<reference evidence="4" key="1">
    <citation type="journal article" date="2019" name="Int. J. Syst. Evol. Microbiol.">
        <title>The Global Catalogue of Microorganisms (GCM) 10K type strain sequencing project: providing services to taxonomists for standard genome sequencing and annotation.</title>
        <authorList>
            <consortium name="The Broad Institute Genomics Platform"/>
            <consortium name="The Broad Institute Genome Sequencing Center for Infectious Disease"/>
            <person name="Wu L."/>
            <person name="Ma J."/>
        </authorList>
    </citation>
    <scope>NUCLEOTIDE SEQUENCE [LARGE SCALE GENOMIC DNA]</scope>
    <source>
        <strain evidence="4">CCM 7427</strain>
    </source>
</reference>
<feature type="compositionally biased region" description="Low complexity" evidence="1">
    <location>
        <begin position="215"/>
        <end position="224"/>
    </location>
</feature>
<dbReference type="InterPro" id="IPR009506">
    <property type="entry name" value="YjiS-like"/>
</dbReference>
<evidence type="ECO:0000313" key="3">
    <source>
        <dbReference type="EMBL" id="MFD2646616.1"/>
    </source>
</evidence>
<proteinExistence type="predicted"/>
<dbReference type="SUPFAM" id="SSF54534">
    <property type="entry name" value="FKBP-like"/>
    <property type="match status" value="1"/>
</dbReference>
<evidence type="ECO:0000256" key="1">
    <source>
        <dbReference type="SAM" id="MobiDB-lite"/>
    </source>
</evidence>
<accession>A0ABW5QGY7</accession>
<keyword evidence="4" id="KW-1185">Reference proteome</keyword>
<feature type="domain" description="YjiS-like" evidence="2">
    <location>
        <begin position="162"/>
        <end position="188"/>
    </location>
</feature>
<dbReference type="InterPro" id="IPR036953">
    <property type="entry name" value="GreA/GreB_C_sf"/>
</dbReference>
<sequence>MQNSHPTILTPEDHAHLERLMCTMTGSRTALAMLLRRKLDTAVIIPPANAGRDLVTSGSTVRFVVDGARSMERRLAWSPQEEDDASNLSLRLPRGLALLGLSAGQSIPYRTDDGGTEFLEVEQVDPASLSPAPRKHSADGQSPARSAGGLAKMFRSALVRLQRGRTITALQRLDDAMLKDIGITRGEISHIADIVSGIVEPPPERQDIAPRRRAAPSASRAKASAQHEHVQ</sequence>
<evidence type="ECO:0000259" key="2">
    <source>
        <dbReference type="Pfam" id="PF06568"/>
    </source>
</evidence>